<dbReference type="AlphaFoldDB" id="A0A067TJU5"/>
<dbReference type="Gene3D" id="3.10.450.50">
    <property type="match status" value="1"/>
</dbReference>
<proteinExistence type="predicted"/>
<organism evidence="1 2">
    <name type="scientific">Galerina marginata (strain CBS 339.88)</name>
    <dbReference type="NCBI Taxonomy" id="685588"/>
    <lineage>
        <taxon>Eukaryota</taxon>
        <taxon>Fungi</taxon>
        <taxon>Dikarya</taxon>
        <taxon>Basidiomycota</taxon>
        <taxon>Agaricomycotina</taxon>
        <taxon>Agaricomycetes</taxon>
        <taxon>Agaricomycetidae</taxon>
        <taxon>Agaricales</taxon>
        <taxon>Agaricineae</taxon>
        <taxon>Strophariaceae</taxon>
        <taxon>Galerina</taxon>
    </lineage>
</organism>
<reference evidence="2" key="1">
    <citation type="journal article" date="2014" name="Proc. Natl. Acad. Sci. U.S.A.">
        <title>Extensive sampling of basidiomycete genomes demonstrates inadequacy of the white-rot/brown-rot paradigm for wood decay fungi.</title>
        <authorList>
            <person name="Riley R."/>
            <person name="Salamov A.A."/>
            <person name="Brown D.W."/>
            <person name="Nagy L.G."/>
            <person name="Floudas D."/>
            <person name="Held B.W."/>
            <person name="Levasseur A."/>
            <person name="Lombard V."/>
            <person name="Morin E."/>
            <person name="Otillar R."/>
            <person name="Lindquist E.A."/>
            <person name="Sun H."/>
            <person name="LaButti K.M."/>
            <person name="Schmutz J."/>
            <person name="Jabbour D."/>
            <person name="Luo H."/>
            <person name="Baker S.E."/>
            <person name="Pisabarro A.G."/>
            <person name="Walton J.D."/>
            <person name="Blanchette R.A."/>
            <person name="Henrissat B."/>
            <person name="Martin F."/>
            <person name="Cullen D."/>
            <person name="Hibbett D.S."/>
            <person name="Grigoriev I.V."/>
        </authorList>
    </citation>
    <scope>NUCLEOTIDE SEQUENCE [LARGE SCALE GENOMIC DNA]</scope>
    <source>
        <strain evidence="2">CBS 339.88</strain>
    </source>
</reference>
<dbReference type="OrthoDB" id="3352776at2759"/>
<dbReference type="EMBL" id="KL142368">
    <property type="protein sequence ID" value="KDR83460.1"/>
    <property type="molecule type" value="Genomic_DNA"/>
</dbReference>
<keyword evidence="2" id="KW-1185">Reference proteome</keyword>
<protein>
    <recommendedName>
        <fullName evidence="3">SnoaL-like domain-containing protein</fullName>
    </recommendedName>
</protein>
<dbReference type="InterPro" id="IPR032710">
    <property type="entry name" value="NTF2-like_dom_sf"/>
</dbReference>
<dbReference type="HOGENOM" id="CLU_095773_1_1_1"/>
<evidence type="ECO:0008006" key="3">
    <source>
        <dbReference type="Google" id="ProtNLM"/>
    </source>
</evidence>
<gene>
    <name evidence="1" type="ORF">GALMADRAFT_644829</name>
</gene>
<dbReference type="SUPFAM" id="SSF54427">
    <property type="entry name" value="NTF2-like"/>
    <property type="match status" value="1"/>
</dbReference>
<dbReference type="Proteomes" id="UP000027222">
    <property type="component" value="Unassembled WGS sequence"/>
</dbReference>
<evidence type="ECO:0000313" key="1">
    <source>
        <dbReference type="EMBL" id="KDR83460.1"/>
    </source>
</evidence>
<evidence type="ECO:0000313" key="2">
    <source>
        <dbReference type="Proteomes" id="UP000027222"/>
    </source>
</evidence>
<sequence length="153" mass="17219">MPLSRAEVLNSAQHFCNAFAERKSIDEILSLFSTTHEASAIEYGAPILAPFLGRPFVGVSEIKQYFELIGSLISYEDIAFSEYVVDIEALKVSVKGRGKFTWLSTSRSWNETFTYTLDFDAELKVVRYQIWADSGSAYLASERHPKNDGQFDG</sequence>
<accession>A0A067TJU5</accession>
<name>A0A067TJU5_GALM3</name>